<evidence type="ECO:0000256" key="1">
    <source>
        <dbReference type="SAM" id="MobiDB-lite"/>
    </source>
</evidence>
<accession>K0RH17</accession>
<comment type="caution">
    <text evidence="2">The sequence shown here is derived from an EMBL/GenBank/DDBJ whole genome shotgun (WGS) entry which is preliminary data.</text>
</comment>
<proteinExistence type="predicted"/>
<feature type="compositionally biased region" description="Low complexity" evidence="1">
    <location>
        <begin position="73"/>
        <end position="85"/>
    </location>
</feature>
<organism evidence="2 3">
    <name type="scientific">Thalassiosira oceanica</name>
    <name type="common">Marine diatom</name>
    <dbReference type="NCBI Taxonomy" id="159749"/>
    <lineage>
        <taxon>Eukaryota</taxon>
        <taxon>Sar</taxon>
        <taxon>Stramenopiles</taxon>
        <taxon>Ochrophyta</taxon>
        <taxon>Bacillariophyta</taxon>
        <taxon>Coscinodiscophyceae</taxon>
        <taxon>Thalassiosirophycidae</taxon>
        <taxon>Thalassiosirales</taxon>
        <taxon>Thalassiosiraceae</taxon>
        <taxon>Thalassiosira</taxon>
    </lineage>
</organism>
<feature type="compositionally biased region" description="Polar residues" evidence="1">
    <location>
        <begin position="114"/>
        <end position="127"/>
    </location>
</feature>
<name>K0RH17_THAOC</name>
<dbReference type="Proteomes" id="UP000266841">
    <property type="component" value="Unassembled WGS sequence"/>
</dbReference>
<feature type="non-terminal residue" evidence="2">
    <location>
        <position position="1"/>
    </location>
</feature>
<feature type="compositionally biased region" description="Basic and acidic residues" evidence="1">
    <location>
        <begin position="95"/>
        <end position="106"/>
    </location>
</feature>
<keyword evidence="3" id="KW-1185">Reference proteome</keyword>
<dbReference type="AlphaFoldDB" id="K0RH17"/>
<feature type="compositionally biased region" description="Basic and acidic residues" evidence="1">
    <location>
        <begin position="63"/>
        <end position="72"/>
    </location>
</feature>
<protein>
    <submittedName>
        <fullName evidence="2">Uncharacterized protein</fullName>
    </submittedName>
</protein>
<feature type="region of interest" description="Disordered" evidence="1">
    <location>
        <begin position="63"/>
        <end position="162"/>
    </location>
</feature>
<evidence type="ECO:0000313" key="3">
    <source>
        <dbReference type="Proteomes" id="UP000266841"/>
    </source>
</evidence>
<sequence>IKTLENLEIFEFWAETRLNYDNRIPFQFASVELNDSTREIVDSVKGFLNRHKNVRVAPGRHLMEPSGREASARKTAASKASAGRSPMDEYTSETKCNRECGRDPSDRCTVCAERTTSTRGDAHTQLQVHGGPAGLAAAEPVQEPAEDDLGGGVLGSTACFPR</sequence>
<gene>
    <name evidence="2" type="ORF">THAOC_28163</name>
</gene>
<evidence type="ECO:0000313" key="2">
    <source>
        <dbReference type="EMBL" id="EJK52545.1"/>
    </source>
</evidence>
<reference evidence="2 3" key="1">
    <citation type="journal article" date="2012" name="Genome Biol.">
        <title>Genome and low-iron response of an oceanic diatom adapted to chronic iron limitation.</title>
        <authorList>
            <person name="Lommer M."/>
            <person name="Specht M."/>
            <person name="Roy A.S."/>
            <person name="Kraemer L."/>
            <person name="Andreson R."/>
            <person name="Gutowska M.A."/>
            <person name="Wolf J."/>
            <person name="Bergner S.V."/>
            <person name="Schilhabel M.B."/>
            <person name="Klostermeier U.C."/>
            <person name="Beiko R.G."/>
            <person name="Rosenstiel P."/>
            <person name="Hippler M."/>
            <person name="Laroche J."/>
        </authorList>
    </citation>
    <scope>NUCLEOTIDE SEQUENCE [LARGE SCALE GENOMIC DNA]</scope>
    <source>
        <strain evidence="2 3">CCMP1005</strain>
    </source>
</reference>
<dbReference type="EMBL" id="AGNL01039618">
    <property type="protein sequence ID" value="EJK52545.1"/>
    <property type="molecule type" value="Genomic_DNA"/>
</dbReference>